<dbReference type="Proteomes" id="UP000006620">
    <property type="component" value="Chromosome"/>
</dbReference>
<proteinExistence type="predicted"/>
<reference evidence="2" key="1">
    <citation type="submission" date="2011-06" db="EMBL/GenBank/DDBJ databases">
        <title>Complete genome sequence of Paenibacillus mucilaginosus KNP414.</title>
        <authorList>
            <person name="Wang J."/>
            <person name="Hu S."/>
            <person name="Hu X."/>
            <person name="Zhang B."/>
            <person name="Dong D."/>
            <person name="Zhang S."/>
            <person name="Zhao K."/>
            <person name="Wu D."/>
        </authorList>
    </citation>
    <scope>NUCLEOTIDE SEQUENCE [LARGE SCALE GENOMIC DNA]</scope>
    <source>
        <strain evidence="2">KNP414</strain>
    </source>
</reference>
<protein>
    <submittedName>
        <fullName evidence="1">Uncharacterized protein</fullName>
    </submittedName>
</protein>
<dbReference type="AlphaFoldDB" id="F8F9Q0"/>
<dbReference type="EMBL" id="CP002869">
    <property type="protein sequence ID" value="AEI44379.1"/>
    <property type="molecule type" value="Genomic_DNA"/>
</dbReference>
<name>F8F9Q0_PAEMK</name>
<reference evidence="1 2" key="2">
    <citation type="journal article" date="2013" name="Genome Announc.">
        <title>Genome Sequence of Growth-Improving Paenibacillus mucilaginosus Strain KNP414.</title>
        <authorList>
            <person name="Lu J.J."/>
            <person name="Wang J.F."/>
            <person name="Hu X.F."/>
        </authorList>
    </citation>
    <scope>NUCLEOTIDE SEQUENCE [LARGE SCALE GENOMIC DNA]</scope>
    <source>
        <strain evidence="1 2">KNP414</strain>
    </source>
</reference>
<dbReference type="HOGENOM" id="CLU_3313847_0_0_9"/>
<gene>
    <name evidence="1" type="ordered locus">KNP414_05855</name>
</gene>
<evidence type="ECO:0000313" key="1">
    <source>
        <dbReference type="EMBL" id="AEI44379.1"/>
    </source>
</evidence>
<organism evidence="1 2">
    <name type="scientific">Paenibacillus mucilaginosus (strain KNP414)</name>
    <dbReference type="NCBI Taxonomy" id="1036673"/>
    <lineage>
        <taxon>Bacteria</taxon>
        <taxon>Bacillati</taxon>
        <taxon>Bacillota</taxon>
        <taxon>Bacilli</taxon>
        <taxon>Bacillales</taxon>
        <taxon>Paenibacillaceae</taxon>
        <taxon>Paenibacillus</taxon>
    </lineage>
</organism>
<dbReference type="KEGG" id="pms:KNP414_05855"/>
<evidence type="ECO:0000313" key="2">
    <source>
        <dbReference type="Proteomes" id="UP000006620"/>
    </source>
</evidence>
<accession>F8F9Q0</accession>
<sequence length="39" mass="4422">MYTFKPTLGLFLFLFPPQVPAPPSGQHSPYECRAAPMRK</sequence>